<protein>
    <recommendedName>
        <fullName evidence="8">ABC transmembrane type-1 domain-containing protein</fullName>
    </recommendedName>
</protein>
<gene>
    <name evidence="9" type="ORF">METZ01_LOCUS117488</name>
</gene>
<evidence type="ECO:0000256" key="7">
    <source>
        <dbReference type="SAM" id="Phobius"/>
    </source>
</evidence>
<feature type="domain" description="ABC transmembrane type-1" evidence="8">
    <location>
        <begin position="91"/>
        <end position="280"/>
    </location>
</feature>
<dbReference type="PANTHER" id="PTHR43386:SF25">
    <property type="entry name" value="PEPTIDE ABC TRANSPORTER PERMEASE PROTEIN"/>
    <property type="match status" value="1"/>
</dbReference>
<feature type="transmembrane region" description="Helical" evidence="7">
    <location>
        <begin position="93"/>
        <end position="119"/>
    </location>
</feature>
<dbReference type="InterPro" id="IPR035906">
    <property type="entry name" value="MetI-like_sf"/>
</dbReference>
<dbReference type="Gene3D" id="1.10.3720.10">
    <property type="entry name" value="MetI-like"/>
    <property type="match status" value="1"/>
</dbReference>
<evidence type="ECO:0000256" key="1">
    <source>
        <dbReference type="ARBA" id="ARBA00004651"/>
    </source>
</evidence>
<evidence type="ECO:0000256" key="6">
    <source>
        <dbReference type="ARBA" id="ARBA00023136"/>
    </source>
</evidence>
<feature type="transmembrane region" description="Helical" evidence="7">
    <location>
        <begin position="30"/>
        <end position="52"/>
    </location>
</feature>
<evidence type="ECO:0000256" key="3">
    <source>
        <dbReference type="ARBA" id="ARBA00022475"/>
    </source>
</evidence>
<reference evidence="9" key="1">
    <citation type="submission" date="2018-05" db="EMBL/GenBank/DDBJ databases">
        <authorList>
            <person name="Lanie J.A."/>
            <person name="Ng W.-L."/>
            <person name="Kazmierczak K.M."/>
            <person name="Andrzejewski T.M."/>
            <person name="Davidsen T.M."/>
            <person name="Wayne K.J."/>
            <person name="Tettelin H."/>
            <person name="Glass J.I."/>
            <person name="Rusch D."/>
            <person name="Podicherti R."/>
            <person name="Tsui H.-C.T."/>
            <person name="Winkler M.E."/>
        </authorList>
    </citation>
    <scope>NUCLEOTIDE SEQUENCE</scope>
</reference>
<keyword evidence="5 7" id="KW-1133">Transmembrane helix</keyword>
<dbReference type="AlphaFoldDB" id="A0A381XIP7"/>
<keyword evidence="6 7" id="KW-0472">Membrane</keyword>
<dbReference type="GO" id="GO:0055085">
    <property type="term" value="P:transmembrane transport"/>
    <property type="evidence" value="ECO:0007669"/>
    <property type="project" value="InterPro"/>
</dbReference>
<evidence type="ECO:0000256" key="5">
    <source>
        <dbReference type="ARBA" id="ARBA00022989"/>
    </source>
</evidence>
<dbReference type="PANTHER" id="PTHR43386">
    <property type="entry name" value="OLIGOPEPTIDE TRANSPORT SYSTEM PERMEASE PROTEIN APPC"/>
    <property type="match status" value="1"/>
</dbReference>
<feature type="transmembrane region" description="Helical" evidence="7">
    <location>
        <begin position="204"/>
        <end position="226"/>
    </location>
</feature>
<proteinExistence type="predicted"/>
<evidence type="ECO:0000259" key="8">
    <source>
        <dbReference type="PROSITE" id="PS50928"/>
    </source>
</evidence>
<evidence type="ECO:0000256" key="4">
    <source>
        <dbReference type="ARBA" id="ARBA00022692"/>
    </source>
</evidence>
<keyword evidence="4 7" id="KW-0812">Transmembrane</keyword>
<evidence type="ECO:0000256" key="2">
    <source>
        <dbReference type="ARBA" id="ARBA00022448"/>
    </source>
</evidence>
<dbReference type="SUPFAM" id="SSF161098">
    <property type="entry name" value="MetI-like"/>
    <property type="match status" value="1"/>
</dbReference>
<dbReference type="EMBL" id="UINC01015329">
    <property type="protein sequence ID" value="SVA64634.1"/>
    <property type="molecule type" value="Genomic_DNA"/>
</dbReference>
<sequence length="294" mass="31767">MEAKKSFSDSSDFRRESRFSNLVQLVKNPLGLIGLIIVIAIVSSAICADWIAPYDYKAFDIKARLSGPTWDHLLGTDNLGRDTLSRSLYGGRVALSVALISVSLSLVIGLFLGMLAGYGPRRLDSLLVLIFDSIRAFPTIMFALAVITIVGPSLNTVIAVVVITTVPGYARIARTQTLALKHTEFILAERSLGAKPIRVMFSHIVPNVIAPLLILASMDIPVVITIEAGLSFLGLGVKPPTASWGSILNLGYSFIRDTPWMVIAGGVPLILTTLGFTFLGEALRDVFDPKLKKD</sequence>
<organism evidence="9">
    <name type="scientific">marine metagenome</name>
    <dbReference type="NCBI Taxonomy" id="408172"/>
    <lineage>
        <taxon>unclassified sequences</taxon>
        <taxon>metagenomes</taxon>
        <taxon>ecological metagenomes</taxon>
    </lineage>
</organism>
<dbReference type="Pfam" id="PF00528">
    <property type="entry name" value="BPD_transp_1"/>
    <property type="match status" value="1"/>
</dbReference>
<dbReference type="InterPro" id="IPR025966">
    <property type="entry name" value="OppC_N"/>
</dbReference>
<comment type="subcellular location">
    <subcellularLocation>
        <location evidence="1">Cell membrane</location>
        <topology evidence="1">Multi-pass membrane protein</topology>
    </subcellularLocation>
</comment>
<dbReference type="CDD" id="cd06261">
    <property type="entry name" value="TM_PBP2"/>
    <property type="match status" value="1"/>
</dbReference>
<dbReference type="InterPro" id="IPR050366">
    <property type="entry name" value="BP-dependent_transpt_permease"/>
</dbReference>
<name>A0A381XIP7_9ZZZZ</name>
<accession>A0A381XIP7</accession>
<evidence type="ECO:0000313" key="9">
    <source>
        <dbReference type="EMBL" id="SVA64634.1"/>
    </source>
</evidence>
<dbReference type="GO" id="GO:0005886">
    <property type="term" value="C:plasma membrane"/>
    <property type="evidence" value="ECO:0007669"/>
    <property type="project" value="UniProtKB-SubCell"/>
</dbReference>
<feature type="transmembrane region" description="Helical" evidence="7">
    <location>
        <begin position="139"/>
        <end position="166"/>
    </location>
</feature>
<keyword evidence="3" id="KW-1003">Cell membrane</keyword>
<dbReference type="PROSITE" id="PS50928">
    <property type="entry name" value="ABC_TM1"/>
    <property type="match status" value="1"/>
</dbReference>
<feature type="transmembrane region" description="Helical" evidence="7">
    <location>
        <begin position="260"/>
        <end position="283"/>
    </location>
</feature>
<keyword evidence="2" id="KW-0813">Transport</keyword>
<dbReference type="Pfam" id="PF12911">
    <property type="entry name" value="OppC_N"/>
    <property type="match status" value="1"/>
</dbReference>
<dbReference type="InterPro" id="IPR000515">
    <property type="entry name" value="MetI-like"/>
</dbReference>